<dbReference type="InterPro" id="IPR003599">
    <property type="entry name" value="Ig_sub"/>
</dbReference>
<sequence>MAFESKRYILGHVEVEEPLQDIVTDELSCVIFECKISDCTQQSISSRWYKDGKCIEPSRKFKISANGKWHRLQITTTTAEDQGVYIVLLKNYLGEVFSKANLFVKSIKENHVNNDVLYLSPMAKHFDVVQHLRFTKVLVGDTIELEAMFNCDALQDYIWYKSNNLLIPNERMIVLNDKRTTTLSILCAKESDTGIYHVISKSEYGIASSFASVVVINTDLNTLNISEIVPSIDESLPDELEVNEGEDVRLICKASYDVNTIICWSKNGARIEENKNVVTEYYNHRYISLRIRNTCLNDTGEYSIAVRDKITGQIDTSSCFLTINDTPRGKRCSVQVKKPLEPTVTCFGTKISFTCSFAVDDPRFYFVVWYVGHFRVERTNHRFHMMHNGGDFYLVIKQVEPGMADEVICELRKALPNRKSILSISTATTLTIVPPAIIESETKLNKAITRRNIFYNTNLKLEISMINKNLDEYRIHKCAVSSNGGKKNTCESFMIITYCRLDDDNYYLSVSNIDDDIHVERMTVHEKSVRGESPKVPSKLVVIEWYETQTDKSKSGWYQIELGNTSDSFVQAGVSSLPMFEIKDPPLEQIMKFRIRAATPLLNSEESRVCILPAGKALRSLKKNCNLSPMEDFEAMFTKTGDIIGCGAFGSVVLVHDNRGEFYAAKILKTRTQKKRDTAIREYEMMKRLQHPKLVELYDSFSARESFILVMDYLWGGELFDRIVEEEHIKEVDVVPYVRQICEALLYLHERKIAHLDLKPENIICLSPNSRQVKIIDFGLARVLDESHITRAIYGTRDYVAPEVLNFEQLTLACDMWSFGVVTYMLLSGVMPFSGDSWPERSANITMANYNYHESAFKEISDLAKDFVDHLLVLQPEKRMKASVALNHQWIVEGPPGGARAGHMKRAQENLKSYLANHRARWQRAGNVMIAAHRLRSYVGGQRNVISADRESPRVT</sequence>
<dbReference type="InterPro" id="IPR013098">
    <property type="entry name" value="Ig_I-set"/>
</dbReference>
<dbReference type="PROSITE" id="PS50011">
    <property type="entry name" value="PROTEIN_KINASE_DOM"/>
    <property type="match status" value="1"/>
</dbReference>
<dbReference type="RefSeq" id="XP_026496702.2">
    <property type="nucleotide sequence ID" value="XM_026640917.2"/>
</dbReference>
<evidence type="ECO:0000313" key="10">
    <source>
        <dbReference type="Proteomes" id="UP001652626"/>
    </source>
</evidence>
<keyword evidence="10" id="KW-1185">Reference proteome</keyword>
<evidence type="ECO:0000256" key="1">
    <source>
        <dbReference type="ARBA" id="ARBA00022527"/>
    </source>
</evidence>
<keyword evidence="5 7" id="KW-0067">ATP-binding</keyword>
<evidence type="ECO:0000259" key="9">
    <source>
        <dbReference type="PROSITE" id="PS50835"/>
    </source>
</evidence>
<dbReference type="InterPro" id="IPR011009">
    <property type="entry name" value="Kinase-like_dom_sf"/>
</dbReference>
<dbReference type="Pfam" id="PF00069">
    <property type="entry name" value="Pkinase"/>
    <property type="match status" value="1"/>
</dbReference>
<keyword evidence="2" id="KW-0808">Transferase</keyword>
<dbReference type="GO" id="GO:0043065">
    <property type="term" value="P:positive regulation of apoptotic process"/>
    <property type="evidence" value="ECO:0007669"/>
    <property type="project" value="TreeGrafter"/>
</dbReference>
<dbReference type="GeneID" id="113401149"/>
<dbReference type="PANTHER" id="PTHR24342">
    <property type="entry name" value="SERINE/THREONINE-PROTEIN KINASE 17"/>
    <property type="match status" value="1"/>
</dbReference>
<dbReference type="OrthoDB" id="10260894at2759"/>
<evidence type="ECO:0000256" key="2">
    <source>
        <dbReference type="ARBA" id="ARBA00022679"/>
    </source>
</evidence>
<organism evidence="10 11">
    <name type="scientific">Vanessa tameamea</name>
    <name type="common">Kamehameha butterfly</name>
    <dbReference type="NCBI Taxonomy" id="334116"/>
    <lineage>
        <taxon>Eukaryota</taxon>
        <taxon>Metazoa</taxon>
        <taxon>Ecdysozoa</taxon>
        <taxon>Arthropoda</taxon>
        <taxon>Hexapoda</taxon>
        <taxon>Insecta</taxon>
        <taxon>Pterygota</taxon>
        <taxon>Neoptera</taxon>
        <taxon>Endopterygota</taxon>
        <taxon>Lepidoptera</taxon>
        <taxon>Glossata</taxon>
        <taxon>Ditrysia</taxon>
        <taxon>Papilionoidea</taxon>
        <taxon>Nymphalidae</taxon>
        <taxon>Nymphalinae</taxon>
        <taxon>Vanessa</taxon>
    </lineage>
</organism>
<evidence type="ECO:0000313" key="11">
    <source>
        <dbReference type="RefSeq" id="XP_026496702.2"/>
    </source>
</evidence>
<dbReference type="Gene3D" id="1.10.510.10">
    <property type="entry name" value="Transferase(Phosphotransferase) domain 1"/>
    <property type="match status" value="1"/>
</dbReference>
<dbReference type="GO" id="GO:0004674">
    <property type="term" value="F:protein serine/threonine kinase activity"/>
    <property type="evidence" value="ECO:0007669"/>
    <property type="project" value="UniProtKB-KW"/>
</dbReference>
<gene>
    <name evidence="11" type="primary">LOC113401149</name>
</gene>
<accession>A0A8B8IK00</accession>
<dbReference type="SMART" id="SM00409">
    <property type="entry name" value="IG"/>
    <property type="match status" value="4"/>
</dbReference>
<dbReference type="GO" id="GO:0035556">
    <property type="term" value="P:intracellular signal transduction"/>
    <property type="evidence" value="ECO:0007669"/>
    <property type="project" value="TreeGrafter"/>
</dbReference>
<dbReference type="OMA" id="TLACDMW"/>
<evidence type="ECO:0000256" key="3">
    <source>
        <dbReference type="ARBA" id="ARBA00022741"/>
    </source>
</evidence>
<keyword evidence="4" id="KW-0418">Kinase</keyword>
<dbReference type="SMART" id="SM00220">
    <property type="entry name" value="S_TKc"/>
    <property type="match status" value="1"/>
</dbReference>
<dbReference type="PROSITE" id="PS00107">
    <property type="entry name" value="PROTEIN_KINASE_ATP"/>
    <property type="match status" value="1"/>
</dbReference>
<dbReference type="PANTHER" id="PTHR24342:SF20">
    <property type="entry name" value="MYOSIN LIGHT CHAIN KINASE, SMOOTH MUSCLE"/>
    <property type="match status" value="1"/>
</dbReference>
<evidence type="ECO:0000256" key="7">
    <source>
        <dbReference type="PROSITE-ProRule" id="PRU10141"/>
    </source>
</evidence>
<dbReference type="InterPro" id="IPR017441">
    <property type="entry name" value="Protein_kinase_ATP_BS"/>
</dbReference>
<dbReference type="InterPro" id="IPR007110">
    <property type="entry name" value="Ig-like_dom"/>
</dbReference>
<feature type="binding site" evidence="7">
    <location>
        <position position="666"/>
    </location>
    <ligand>
        <name>ATP</name>
        <dbReference type="ChEBI" id="CHEBI:30616"/>
    </ligand>
</feature>
<proteinExistence type="predicted"/>
<feature type="domain" description="Ig-like" evidence="9">
    <location>
        <begin position="30"/>
        <end position="85"/>
    </location>
</feature>
<feature type="domain" description="Protein kinase" evidence="8">
    <location>
        <begin position="638"/>
        <end position="891"/>
    </location>
</feature>
<dbReference type="Pfam" id="PF07679">
    <property type="entry name" value="I-set"/>
    <property type="match status" value="3"/>
</dbReference>
<dbReference type="InterPro" id="IPR008271">
    <property type="entry name" value="Ser/Thr_kinase_AS"/>
</dbReference>
<evidence type="ECO:0000256" key="6">
    <source>
        <dbReference type="ARBA" id="ARBA00023319"/>
    </source>
</evidence>
<dbReference type="SUPFAM" id="SSF56112">
    <property type="entry name" value="Protein kinase-like (PK-like)"/>
    <property type="match status" value="1"/>
</dbReference>
<keyword evidence="1" id="KW-0723">Serine/threonine-protein kinase</keyword>
<dbReference type="SUPFAM" id="SSF48726">
    <property type="entry name" value="Immunoglobulin"/>
    <property type="match status" value="4"/>
</dbReference>
<dbReference type="Gene3D" id="2.60.40.10">
    <property type="entry name" value="Immunoglobulins"/>
    <property type="match status" value="4"/>
</dbReference>
<protein>
    <submittedName>
        <fullName evidence="11">Uncharacterized protein LOC113401149</fullName>
    </submittedName>
</protein>
<keyword evidence="3 7" id="KW-0547">Nucleotide-binding</keyword>
<keyword evidence="6" id="KW-0393">Immunoglobulin domain</keyword>
<feature type="domain" description="Ig-like" evidence="9">
    <location>
        <begin position="230"/>
        <end position="322"/>
    </location>
</feature>
<evidence type="ECO:0000259" key="8">
    <source>
        <dbReference type="PROSITE" id="PS50011"/>
    </source>
</evidence>
<dbReference type="Gene3D" id="3.30.200.20">
    <property type="entry name" value="Phosphorylase Kinase, domain 1"/>
    <property type="match status" value="1"/>
</dbReference>
<dbReference type="InterPro" id="IPR036179">
    <property type="entry name" value="Ig-like_dom_sf"/>
</dbReference>
<dbReference type="Proteomes" id="UP001652626">
    <property type="component" value="Chromosome Z"/>
</dbReference>
<dbReference type="PROSITE" id="PS50835">
    <property type="entry name" value="IG_LIKE"/>
    <property type="match status" value="2"/>
</dbReference>
<dbReference type="InterPro" id="IPR013783">
    <property type="entry name" value="Ig-like_fold"/>
</dbReference>
<dbReference type="AlphaFoldDB" id="A0A8B8IK00"/>
<dbReference type="GO" id="GO:0005634">
    <property type="term" value="C:nucleus"/>
    <property type="evidence" value="ECO:0007669"/>
    <property type="project" value="TreeGrafter"/>
</dbReference>
<dbReference type="GO" id="GO:0005524">
    <property type="term" value="F:ATP binding"/>
    <property type="evidence" value="ECO:0007669"/>
    <property type="project" value="UniProtKB-UniRule"/>
</dbReference>
<name>A0A8B8IK00_VANTA</name>
<dbReference type="InterPro" id="IPR000719">
    <property type="entry name" value="Prot_kinase_dom"/>
</dbReference>
<reference evidence="11" key="1">
    <citation type="submission" date="2025-08" db="UniProtKB">
        <authorList>
            <consortium name="RefSeq"/>
        </authorList>
    </citation>
    <scope>IDENTIFICATION</scope>
    <source>
        <tissue evidence="11">Whole body</tissue>
    </source>
</reference>
<evidence type="ECO:0000256" key="5">
    <source>
        <dbReference type="ARBA" id="ARBA00022840"/>
    </source>
</evidence>
<evidence type="ECO:0000256" key="4">
    <source>
        <dbReference type="ARBA" id="ARBA00022777"/>
    </source>
</evidence>
<dbReference type="PROSITE" id="PS00108">
    <property type="entry name" value="PROTEIN_KINASE_ST"/>
    <property type="match status" value="1"/>
</dbReference>